<feature type="non-terminal residue" evidence="1">
    <location>
        <position position="1"/>
    </location>
</feature>
<evidence type="ECO:0000313" key="2">
    <source>
        <dbReference type="Proteomes" id="UP000471751"/>
    </source>
</evidence>
<proteinExistence type="predicted"/>
<reference evidence="1 2" key="1">
    <citation type="submission" date="2020-02" db="EMBL/GenBank/DDBJ databases">
        <title>Broccoli isolated Pseudomonas sp.</title>
        <authorList>
            <person name="Fujikawa T."/>
            <person name="Sawada H."/>
        </authorList>
    </citation>
    <scope>NUCLEOTIDE SEQUENCE [LARGE SCALE GENOMIC DNA]</scope>
    <source>
        <strain evidence="1 2">JCM 32154</strain>
    </source>
</reference>
<gene>
    <name evidence="1" type="ORF">G3O07_20140</name>
</gene>
<dbReference type="Proteomes" id="UP000471751">
    <property type="component" value="Unassembled WGS sequence"/>
</dbReference>
<accession>A0A6I5RTN9</accession>
<dbReference type="EMBL" id="JAAHBT010000269">
    <property type="protein sequence ID" value="NES11542.1"/>
    <property type="molecule type" value="Genomic_DNA"/>
</dbReference>
<protein>
    <submittedName>
        <fullName evidence="1">LysM domain-containing protein</fullName>
    </submittedName>
</protein>
<dbReference type="AlphaFoldDB" id="A0A6I5RTN9"/>
<sequence>YSAGAGGGFATVVDLELVGKLTLLFCKALAEVDYRYLLGVTGDAFSYLVSGLFKVASHPIDESQRILHESLYEMAAWWNKRNATKLEAERLTDHLLKYHAVWIGGQRIPLSLLPPETMGPMVHLLSESLVWSFNERRERALILLLSAVRTWRQFIEVLEHCDPKAQKVNAMESLARINSLLDAREQRFFNRFIDGLAVNPKAERSEERMAWSPSSFSTKQEILLAAQRSGRFTGLA</sequence>
<organism evidence="1 2">
    <name type="scientific">Pseudomonas laurentiana</name>
    <dbReference type="NCBI Taxonomy" id="2364649"/>
    <lineage>
        <taxon>Bacteria</taxon>
        <taxon>Pseudomonadati</taxon>
        <taxon>Pseudomonadota</taxon>
        <taxon>Gammaproteobacteria</taxon>
        <taxon>Pseudomonadales</taxon>
        <taxon>Pseudomonadaceae</taxon>
        <taxon>Pseudomonas</taxon>
    </lineage>
</organism>
<name>A0A6I5RTN9_9PSED</name>
<comment type="caution">
    <text evidence="1">The sequence shown here is derived from an EMBL/GenBank/DDBJ whole genome shotgun (WGS) entry which is preliminary data.</text>
</comment>
<evidence type="ECO:0000313" key="1">
    <source>
        <dbReference type="EMBL" id="NES11542.1"/>
    </source>
</evidence>
<keyword evidence="2" id="KW-1185">Reference proteome</keyword>